<protein>
    <submittedName>
        <fullName evidence="3">Universal stress protein</fullName>
    </submittedName>
</protein>
<dbReference type="PANTHER" id="PTHR46268">
    <property type="entry name" value="STRESS RESPONSE PROTEIN NHAX"/>
    <property type="match status" value="1"/>
</dbReference>
<comment type="similarity">
    <text evidence="1">Belongs to the universal stress protein A family.</text>
</comment>
<dbReference type="Pfam" id="PF00582">
    <property type="entry name" value="Usp"/>
    <property type="match status" value="2"/>
</dbReference>
<keyword evidence="4" id="KW-1185">Reference proteome</keyword>
<evidence type="ECO:0000313" key="3">
    <source>
        <dbReference type="EMBL" id="MCP1375895.1"/>
    </source>
</evidence>
<dbReference type="InterPro" id="IPR006015">
    <property type="entry name" value="Universal_stress_UspA"/>
</dbReference>
<dbReference type="PRINTS" id="PR01438">
    <property type="entry name" value="UNVRSLSTRESS"/>
</dbReference>
<dbReference type="CDD" id="cd00293">
    <property type="entry name" value="USP-like"/>
    <property type="match status" value="2"/>
</dbReference>
<dbReference type="EMBL" id="JAMZEK010000004">
    <property type="protein sequence ID" value="MCP1375895.1"/>
    <property type="molecule type" value="Genomic_DNA"/>
</dbReference>
<dbReference type="PANTHER" id="PTHR46268:SF6">
    <property type="entry name" value="UNIVERSAL STRESS PROTEIN UP12"/>
    <property type="match status" value="1"/>
</dbReference>
<sequence>MNHLLVCIDDSTYTRSVADHAAWAAQRLRADVELLHAIDRHPERPATADLSGSIGMDTDQTLLNELAGLDEQRGRLAMARGHQLLDAAKAELQRHGVAEVRDSLRHGNLVDLLEDEQTAHDLLVLGKRGEAADFARLHLGGTLERVLRAASRPVLVASRAFRPVGKVLLAFDGSPSSRKAVDLVARSPLFEDLECHVVMAASEDRAAMVHMDWAHTLLDALEITHRTEIIPGNAEEVIGGYVERHGIDLLVLGAYGHSRIRELLLGSTTTALIRRCLVPALVVR</sequence>
<dbReference type="RefSeq" id="WP_253568669.1">
    <property type="nucleotide sequence ID" value="NZ_JAMZEK010000004.1"/>
</dbReference>
<evidence type="ECO:0000256" key="1">
    <source>
        <dbReference type="ARBA" id="ARBA00008791"/>
    </source>
</evidence>
<feature type="domain" description="UspA" evidence="2">
    <location>
        <begin position="2"/>
        <end position="156"/>
    </location>
</feature>
<accession>A0ABT1FEV1</accession>
<name>A0ABT1FEV1_9GAMM</name>
<dbReference type="SUPFAM" id="SSF52402">
    <property type="entry name" value="Adenine nucleotide alpha hydrolases-like"/>
    <property type="match status" value="2"/>
</dbReference>
<reference evidence="3 4" key="1">
    <citation type="submission" date="2022-06" db="EMBL/GenBank/DDBJ databases">
        <title>Dyella sp. Sa strain:Sa Genome sequencing.</title>
        <authorList>
            <person name="Park S."/>
        </authorList>
    </citation>
    <scope>NUCLEOTIDE SEQUENCE [LARGE SCALE GENOMIC DNA]</scope>
    <source>
        <strain evidence="3 4">Sa</strain>
    </source>
</reference>
<evidence type="ECO:0000259" key="2">
    <source>
        <dbReference type="Pfam" id="PF00582"/>
    </source>
</evidence>
<dbReference type="Proteomes" id="UP001204615">
    <property type="component" value="Unassembled WGS sequence"/>
</dbReference>
<organism evidence="3 4">
    <name type="scientific">Dyella lutea</name>
    <dbReference type="NCBI Taxonomy" id="2950441"/>
    <lineage>
        <taxon>Bacteria</taxon>
        <taxon>Pseudomonadati</taxon>
        <taxon>Pseudomonadota</taxon>
        <taxon>Gammaproteobacteria</taxon>
        <taxon>Lysobacterales</taxon>
        <taxon>Rhodanobacteraceae</taxon>
        <taxon>Dyella</taxon>
    </lineage>
</organism>
<proteinExistence type="inferred from homology"/>
<dbReference type="InterPro" id="IPR006016">
    <property type="entry name" value="UspA"/>
</dbReference>
<feature type="domain" description="UspA" evidence="2">
    <location>
        <begin position="166"/>
        <end position="284"/>
    </location>
</feature>
<gene>
    <name evidence="3" type="ORF">NC595_17735</name>
</gene>
<comment type="caution">
    <text evidence="3">The sequence shown here is derived from an EMBL/GenBank/DDBJ whole genome shotgun (WGS) entry which is preliminary data.</text>
</comment>
<evidence type="ECO:0000313" key="4">
    <source>
        <dbReference type="Proteomes" id="UP001204615"/>
    </source>
</evidence>
<dbReference type="Gene3D" id="3.40.50.12370">
    <property type="match status" value="1"/>
</dbReference>